<organism evidence="2 3">
    <name type="scientific">Occallatibacter riparius</name>
    <dbReference type="NCBI Taxonomy" id="1002689"/>
    <lineage>
        <taxon>Bacteria</taxon>
        <taxon>Pseudomonadati</taxon>
        <taxon>Acidobacteriota</taxon>
        <taxon>Terriglobia</taxon>
        <taxon>Terriglobales</taxon>
        <taxon>Acidobacteriaceae</taxon>
        <taxon>Occallatibacter</taxon>
    </lineage>
</organism>
<dbReference type="EMBL" id="CP093313">
    <property type="protein sequence ID" value="UWZ84296.1"/>
    <property type="molecule type" value="Genomic_DNA"/>
</dbReference>
<dbReference type="KEGG" id="orp:MOP44_27585"/>
<sequence length="411" mass="44857">MKAPSWFLPSLDSKDRKVLVLAVSAALILAIATGLLLPNSDNDDNRLPSTYLSGKHGALAAYEMLERAGYPIERWERPLGELAAQAGPQTVVIFAEPFTREQDDMKAVRQILEKGGRVLATGFWGGFLLPGQSAAPGSSFSPTACQLTPQGLDPLASSGEVWMIPSATWQPGNPAVRVQYDCAGQPAVLEYDWGDGHVIWWASSTPLENASLTRAQNLDLFLNSLGPHEGKHFYWDESLHGEIRSSWSYATGPALRLLEIGIPLLVLLILFSFSRRSGPVRELPPPIRATPIEFLEALGSLYKNAGAASTAVAVAWERFRRHALWLCGMRVQRIDAAEVAAVIRRRFPKADPTLEGDLDACEQAATNDTLNPKEALRLVQLLAAHTEKLDAIANRTTAFTEMKVSELTTAP</sequence>
<dbReference type="RefSeq" id="WP_260793801.1">
    <property type="nucleotide sequence ID" value="NZ_CP093313.1"/>
</dbReference>
<protein>
    <submittedName>
        <fullName evidence="2">DUF4350 domain-containing protein</fullName>
    </submittedName>
</protein>
<dbReference type="Proteomes" id="UP001059380">
    <property type="component" value="Chromosome"/>
</dbReference>
<dbReference type="Pfam" id="PF14258">
    <property type="entry name" value="DUF4350"/>
    <property type="match status" value="1"/>
</dbReference>
<proteinExistence type="predicted"/>
<accession>A0A9J7BNJ6</accession>
<dbReference type="AlphaFoldDB" id="A0A9J7BNJ6"/>
<keyword evidence="3" id="KW-1185">Reference proteome</keyword>
<name>A0A9J7BNJ6_9BACT</name>
<evidence type="ECO:0000313" key="2">
    <source>
        <dbReference type="EMBL" id="UWZ84296.1"/>
    </source>
</evidence>
<gene>
    <name evidence="2" type="ORF">MOP44_27585</name>
</gene>
<evidence type="ECO:0000259" key="1">
    <source>
        <dbReference type="Pfam" id="PF14258"/>
    </source>
</evidence>
<evidence type="ECO:0000313" key="3">
    <source>
        <dbReference type="Proteomes" id="UP001059380"/>
    </source>
</evidence>
<reference evidence="2" key="1">
    <citation type="submission" date="2021-04" db="EMBL/GenBank/DDBJ databases">
        <title>Phylogenetic analysis of Acidobacteriaceae.</title>
        <authorList>
            <person name="Qiu L."/>
            <person name="Zhang Q."/>
        </authorList>
    </citation>
    <scope>NUCLEOTIDE SEQUENCE</scope>
    <source>
        <strain evidence="2">DSM 25168</strain>
    </source>
</reference>
<feature type="domain" description="DUF4350" evidence="1">
    <location>
        <begin position="56"/>
        <end position="223"/>
    </location>
</feature>
<dbReference type="InterPro" id="IPR025646">
    <property type="entry name" value="DUF4350"/>
</dbReference>